<accession>A0A1I3A3C1</accession>
<dbReference type="EMBL" id="FOOI01000018">
    <property type="protein sequence ID" value="SFH44662.1"/>
    <property type="molecule type" value="Genomic_DNA"/>
</dbReference>
<evidence type="ECO:0000313" key="4">
    <source>
        <dbReference type="Proteomes" id="UP000533017"/>
    </source>
</evidence>
<evidence type="ECO:0000313" key="1">
    <source>
        <dbReference type="EMBL" id="NYH85362.1"/>
    </source>
</evidence>
<reference evidence="1 4" key="2">
    <citation type="submission" date="2020-07" db="EMBL/GenBank/DDBJ databases">
        <title>Sequencing the genomes of 1000 actinobacteria strains.</title>
        <authorList>
            <person name="Klenk H.-P."/>
        </authorList>
    </citation>
    <scope>NUCLEOTIDE SEQUENCE [LARGE SCALE GENOMIC DNA]</scope>
    <source>
        <strain evidence="1 4">DSM 45117</strain>
    </source>
</reference>
<dbReference type="Proteomes" id="UP000533017">
    <property type="component" value="Unassembled WGS sequence"/>
</dbReference>
<sequence>MQARRTMLLIRELVAFDSDDELAVAEEFPERIANTNLDYFIESSLRT</sequence>
<reference evidence="2 3" key="1">
    <citation type="submission" date="2016-10" db="EMBL/GenBank/DDBJ databases">
        <authorList>
            <person name="de Groot N.N."/>
        </authorList>
    </citation>
    <scope>NUCLEOTIDE SEQUENCE [LARGE SCALE GENOMIC DNA]</scope>
    <source>
        <strain evidence="2 3">CPCC 202808</strain>
    </source>
</reference>
<dbReference type="EMBL" id="JACBZA010000001">
    <property type="protein sequence ID" value="NYH85362.1"/>
    <property type="molecule type" value="Genomic_DNA"/>
</dbReference>
<keyword evidence="4" id="KW-1185">Reference proteome</keyword>
<proteinExistence type="predicted"/>
<dbReference type="AlphaFoldDB" id="A0A1I3A3C1"/>
<organism evidence="2 3">
    <name type="scientific">Actinopolymorpha cephalotaxi</name>
    <dbReference type="NCBI Taxonomy" id="504797"/>
    <lineage>
        <taxon>Bacteria</taxon>
        <taxon>Bacillati</taxon>
        <taxon>Actinomycetota</taxon>
        <taxon>Actinomycetes</taxon>
        <taxon>Propionibacteriales</taxon>
        <taxon>Actinopolymorphaceae</taxon>
        <taxon>Actinopolymorpha</taxon>
    </lineage>
</organism>
<evidence type="ECO:0000313" key="3">
    <source>
        <dbReference type="Proteomes" id="UP000199052"/>
    </source>
</evidence>
<gene>
    <name evidence="1" type="ORF">FHR37_004213</name>
    <name evidence="2" type="ORF">SAMN05421678_11826</name>
</gene>
<dbReference type="Proteomes" id="UP000199052">
    <property type="component" value="Unassembled WGS sequence"/>
</dbReference>
<protein>
    <submittedName>
        <fullName evidence="2">Uncharacterized protein</fullName>
    </submittedName>
</protein>
<name>A0A1I3A3C1_9ACTN</name>
<evidence type="ECO:0000313" key="2">
    <source>
        <dbReference type="EMBL" id="SFH44662.1"/>
    </source>
</evidence>